<feature type="non-terminal residue" evidence="1">
    <location>
        <position position="1"/>
    </location>
</feature>
<protein>
    <submittedName>
        <fullName evidence="1">Uncharacterized protein</fullName>
    </submittedName>
</protein>
<sequence length="56" mass="6625">VCAKRKKKMPNDLAKNGWKYEMRSCHGVVEIEWKDKQDVFIPSIINQIIKQIPKIK</sequence>
<name>L7JVH1_TRAHO</name>
<dbReference type="AlphaFoldDB" id="L7JVH1"/>
<keyword evidence="2" id="KW-1185">Reference proteome</keyword>
<evidence type="ECO:0000313" key="2">
    <source>
        <dbReference type="Proteomes" id="UP000011185"/>
    </source>
</evidence>
<evidence type="ECO:0000313" key="1">
    <source>
        <dbReference type="EMBL" id="ELQ75483.1"/>
    </source>
</evidence>
<gene>
    <name evidence="1" type="ORF">THOM_1522</name>
</gene>
<organism evidence="1 2">
    <name type="scientific">Trachipleistophora hominis</name>
    <name type="common">Microsporidian parasite</name>
    <dbReference type="NCBI Taxonomy" id="72359"/>
    <lineage>
        <taxon>Eukaryota</taxon>
        <taxon>Fungi</taxon>
        <taxon>Fungi incertae sedis</taxon>
        <taxon>Microsporidia</taxon>
        <taxon>Pleistophoridae</taxon>
        <taxon>Trachipleistophora</taxon>
    </lineage>
</organism>
<dbReference type="Proteomes" id="UP000011185">
    <property type="component" value="Unassembled WGS sequence"/>
</dbReference>
<dbReference type="EMBL" id="JH993952">
    <property type="protein sequence ID" value="ELQ75483.1"/>
    <property type="molecule type" value="Genomic_DNA"/>
</dbReference>
<dbReference type="InParanoid" id="L7JVH1"/>
<dbReference type="VEuPathDB" id="MicrosporidiaDB:THOM_1522"/>
<accession>L7JVH1</accession>
<reference evidence="1 2" key="1">
    <citation type="journal article" date="2012" name="PLoS Pathog.">
        <title>The genome of the obligate intracellular parasite Trachipleistophora hominis: new insights into microsporidian genome dynamics and reductive evolution.</title>
        <authorList>
            <person name="Heinz E."/>
            <person name="Williams T.A."/>
            <person name="Nakjang S."/>
            <person name="Noel C.J."/>
            <person name="Swan D.C."/>
            <person name="Goldberg A.V."/>
            <person name="Harris S.R."/>
            <person name="Weinmaier T."/>
            <person name="Markert S."/>
            <person name="Becher D."/>
            <person name="Bernhardt J."/>
            <person name="Dagan T."/>
            <person name="Hacker C."/>
            <person name="Lucocq J.M."/>
            <person name="Schweder T."/>
            <person name="Rattei T."/>
            <person name="Hall N."/>
            <person name="Hirt R.P."/>
            <person name="Embley T.M."/>
        </authorList>
    </citation>
    <scope>NUCLEOTIDE SEQUENCE [LARGE SCALE GENOMIC DNA]</scope>
</reference>
<proteinExistence type="predicted"/>
<dbReference type="HOGENOM" id="CLU_3020138_0_0_1"/>